<evidence type="ECO:0000313" key="2">
    <source>
        <dbReference type="EnsemblMetazoa" id="CLYHEMP011730.1"/>
    </source>
</evidence>
<keyword evidence="3" id="KW-1185">Reference proteome</keyword>
<organism evidence="2 3">
    <name type="scientific">Clytia hemisphaerica</name>
    <dbReference type="NCBI Taxonomy" id="252671"/>
    <lineage>
        <taxon>Eukaryota</taxon>
        <taxon>Metazoa</taxon>
        <taxon>Cnidaria</taxon>
        <taxon>Hydrozoa</taxon>
        <taxon>Hydroidolina</taxon>
        <taxon>Leptothecata</taxon>
        <taxon>Obeliida</taxon>
        <taxon>Clytiidae</taxon>
        <taxon>Clytia</taxon>
    </lineage>
</organism>
<dbReference type="Proteomes" id="UP000594262">
    <property type="component" value="Unplaced"/>
</dbReference>
<dbReference type="PROSITE" id="PS51257">
    <property type="entry name" value="PROKAR_LIPOPROTEIN"/>
    <property type="match status" value="1"/>
</dbReference>
<keyword evidence="1" id="KW-0732">Signal</keyword>
<evidence type="ECO:0008006" key="4">
    <source>
        <dbReference type="Google" id="ProtNLM"/>
    </source>
</evidence>
<protein>
    <recommendedName>
        <fullName evidence="4">Cnidarian restricted protein</fullName>
    </recommendedName>
</protein>
<feature type="signal peptide" evidence="1">
    <location>
        <begin position="1"/>
        <end position="19"/>
    </location>
</feature>
<evidence type="ECO:0000313" key="3">
    <source>
        <dbReference type="Proteomes" id="UP000594262"/>
    </source>
</evidence>
<accession>A0A7M5V5H2</accession>
<dbReference type="EnsemblMetazoa" id="CLYHEMT011730.1">
    <property type="protein sequence ID" value="CLYHEMP011730.1"/>
    <property type="gene ID" value="CLYHEMG011730"/>
</dbReference>
<name>A0A7M5V5H2_9CNID</name>
<feature type="chain" id="PRO_5029446014" description="Cnidarian restricted protein" evidence="1">
    <location>
        <begin position="20"/>
        <end position="147"/>
    </location>
</feature>
<sequence length="147" mass="16689">MKINHIILIALAFIATTSACRYPKWPEEFRWHSAGAIDGMTCTHIHESADRTGTWHDNYFCAVSAPGIQGVGMRWSSAGPIAGMRCTYIVERAEPLHTTWLDNYLCVPNNSPFHFSWSSAGPIKGKKCIRWYESADPHTWHDNYLCM</sequence>
<reference evidence="2" key="1">
    <citation type="submission" date="2021-01" db="UniProtKB">
        <authorList>
            <consortium name="EnsemblMetazoa"/>
        </authorList>
    </citation>
    <scope>IDENTIFICATION</scope>
</reference>
<dbReference type="OrthoDB" id="7753362at2759"/>
<dbReference type="RefSeq" id="XP_066929236.1">
    <property type="nucleotide sequence ID" value="XM_067073135.1"/>
</dbReference>
<proteinExistence type="predicted"/>
<dbReference type="AlphaFoldDB" id="A0A7M5V5H2"/>
<evidence type="ECO:0000256" key="1">
    <source>
        <dbReference type="SAM" id="SignalP"/>
    </source>
</evidence>
<dbReference type="GeneID" id="136816808"/>